<dbReference type="PANTHER" id="PTHR21354">
    <property type="entry name" value="ZINC FINGER PROTEIN 511"/>
    <property type="match status" value="1"/>
</dbReference>
<gene>
    <name evidence="4" type="ORF">G6O67_007322</name>
</gene>
<dbReference type="InterPro" id="IPR039258">
    <property type="entry name" value="ZNF511"/>
</dbReference>
<evidence type="ECO:0000256" key="1">
    <source>
        <dbReference type="PROSITE-ProRule" id="PRU00042"/>
    </source>
</evidence>
<dbReference type="InterPro" id="IPR013087">
    <property type="entry name" value="Znf_C2H2_type"/>
</dbReference>
<feature type="domain" description="C2H2-type" evidence="3">
    <location>
        <begin position="83"/>
        <end position="106"/>
    </location>
</feature>
<dbReference type="Proteomes" id="UP000557566">
    <property type="component" value="Unassembled WGS sequence"/>
</dbReference>
<keyword evidence="1" id="KW-0862">Zinc</keyword>
<proteinExistence type="predicted"/>
<name>A0A8H4LTP3_9HYPO</name>
<keyword evidence="1" id="KW-0863">Zinc-finger</keyword>
<feature type="region of interest" description="Disordered" evidence="2">
    <location>
        <begin position="1"/>
        <end position="44"/>
    </location>
</feature>
<dbReference type="PANTHER" id="PTHR21354:SF0">
    <property type="entry name" value="ZINC FINGER PROTEIN 511"/>
    <property type="match status" value="1"/>
</dbReference>
<keyword evidence="5" id="KW-1185">Reference proteome</keyword>
<evidence type="ECO:0000313" key="5">
    <source>
        <dbReference type="Proteomes" id="UP000557566"/>
    </source>
</evidence>
<dbReference type="PROSITE" id="PS50157">
    <property type="entry name" value="ZINC_FINGER_C2H2_2"/>
    <property type="match status" value="1"/>
</dbReference>
<evidence type="ECO:0000256" key="2">
    <source>
        <dbReference type="SAM" id="MobiDB-lite"/>
    </source>
</evidence>
<feature type="compositionally biased region" description="Polar residues" evidence="2">
    <location>
        <begin position="204"/>
        <end position="221"/>
    </location>
</feature>
<organism evidence="4 5">
    <name type="scientific">Ophiocordyceps sinensis</name>
    <dbReference type="NCBI Taxonomy" id="72228"/>
    <lineage>
        <taxon>Eukaryota</taxon>
        <taxon>Fungi</taxon>
        <taxon>Dikarya</taxon>
        <taxon>Ascomycota</taxon>
        <taxon>Pezizomycotina</taxon>
        <taxon>Sordariomycetes</taxon>
        <taxon>Hypocreomycetidae</taxon>
        <taxon>Hypocreales</taxon>
        <taxon>Ophiocordycipitaceae</taxon>
        <taxon>Ophiocordyceps</taxon>
    </lineage>
</organism>
<evidence type="ECO:0000259" key="3">
    <source>
        <dbReference type="PROSITE" id="PS50157"/>
    </source>
</evidence>
<dbReference type="EMBL" id="JAAVMX010000008">
    <property type="protein sequence ID" value="KAF4505365.1"/>
    <property type="molecule type" value="Genomic_DNA"/>
</dbReference>
<feature type="region of interest" description="Disordered" evidence="2">
    <location>
        <begin position="172"/>
        <end position="224"/>
    </location>
</feature>
<keyword evidence="1" id="KW-0479">Metal-binding</keyword>
<reference evidence="4 5" key="1">
    <citation type="journal article" date="2020" name="Genome Biol. Evol.">
        <title>A new high-quality draft genome assembly of the Chinese cordyceps Ophiocordyceps sinensis.</title>
        <authorList>
            <person name="Shu R."/>
            <person name="Zhang J."/>
            <person name="Meng Q."/>
            <person name="Zhang H."/>
            <person name="Zhou G."/>
            <person name="Li M."/>
            <person name="Wu P."/>
            <person name="Zhao Y."/>
            <person name="Chen C."/>
            <person name="Qin Q."/>
        </authorList>
    </citation>
    <scope>NUCLEOTIDE SEQUENCE [LARGE SCALE GENOMIC DNA]</scope>
    <source>
        <strain evidence="4 5">IOZ07</strain>
    </source>
</reference>
<dbReference type="AlphaFoldDB" id="A0A8H4LTP3"/>
<dbReference type="SMART" id="SM00355">
    <property type="entry name" value="ZnF_C2H2"/>
    <property type="match status" value="2"/>
</dbReference>
<dbReference type="GO" id="GO:0008270">
    <property type="term" value="F:zinc ion binding"/>
    <property type="evidence" value="ECO:0007669"/>
    <property type="project" value="UniProtKB-KW"/>
</dbReference>
<accession>A0A8H4LTP3</accession>
<feature type="compositionally biased region" description="Polar residues" evidence="2">
    <location>
        <begin position="22"/>
        <end position="34"/>
    </location>
</feature>
<protein>
    <recommendedName>
        <fullName evidence="3">C2H2-type domain-containing protein</fullName>
    </recommendedName>
</protein>
<dbReference type="PROSITE" id="PS00028">
    <property type="entry name" value="ZINC_FINGER_C2H2_1"/>
    <property type="match status" value="1"/>
</dbReference>
<comment type="caution">
    <text evidence="4">The sequence shown here is derived from an EMBL/GenBank/DDBJ whole genome shotgun (WGS) entry which is preliminary data.</text>
</comment>
<sequence length="261" mass="29101">MKRLREPQDDIGSVSSEADAGPSTSYSVTYQPPSKISGLDPSLGDGSLDDPIAMRCSLPPHKTPVAFGSHGDFELHYHAFHTHRCLECNKNFPSDHLLSVHIEECHDPLVSIQRDRGEHKYSCFVEGCERKCLTHQKRRMHMIDKHMYPKNFFFAVTKYGIDGRRSLLIDGGHRRRRSSASVQSKSPNPAVCVPGESRAEQKLESPSQGGESQPKQNQQDATGADMTELADAMSALHFVPSSIRFGRGRAGFARRKGHDYI</sequence>
<evidence type="ECO:0000313" key="4">
    <source>
        <dbReference type="EMBL" id="KAF4505365.1"/>
    </source>
</evidence>
<dbReference type="OrthoDB" id="18440at2759"/>